<keyword evidence="9 13" id="KW-0961">Cell wall biogenesis/degradation</keyword>
<sequence length="440" mass="47676">MVSQLSVRGGIPLTGEITVRGAKNLVSKAMVAALLTKETSVLRNVPQIRDVDVVSDLLRLHGVEVEYKPEDGTVTITPGDIHLPRNPHEVNTLAGSSRIPILFAGPLLHNLGEAFIPDLGGCHIGSRPVNFHLAVLEDFGAKRIQETAGMHLVAPKGLKARPVRLPYPSVGATEQTLLTAVMADGITELSNAAVEPEIMDLVAILQKMGAIISVDTDRVIRVEGVEKLHGYSHTALPDRIEAGSWAAAALATKGDIFVRGAEQQSMMSFLNLFRKIGGKFEVRDDGIRFWHPGDTLQSVSFETDVHPGIMTDWQQPIVVALTQAEGMSIVHETVYENRFGFTDALREMGANIQTYRECLGGHECRFGQRNFYHSAVIQGPTPLHSADINVPDLRGGFSHLIATLAAQGTSTVSGVDIIDRGYEFFLEKLNALGSDVTVIS</sequence>
<dbReference type="InterPro" id="IPR036968">
    <property type="entry name" value="Enolpyruvate_Tfrase_sf"/>
</dbReference>
<feature type="binding site" evidence="13">
    <location>
        <position position="312"/>
    </location>
    <ligand>
        <name>UDP-N-acetyl-alpha-D-glucosamine</name>
        <dbReference type="ChEBI" id="CHEBI:57705"/>
    </ligand>
</feature>
<comment type="catalytic activity">
    <reaction evidence="12 13">
        <text>phosphoenolpyruvate + UDP-N-acetyl-alpha-D-glucosamine = UDP-N-acetyl-3-O-(1-carboxyvinyl)-alpha-D-glucosamine + phosphate</text>
        <dbReference type="Rhea" id="RHEA:18681"/>
        <dbReference type="ChEBI" id="CHEBI:43474"/>
        <dbReference type="ChEBI" id="CHEBI:57705"/>
        <dbReference type="ChEBI" id="CHEBI:58702"/>
        <dbReference type="ChEBI" id="CHEBI:68483"/>
        <dbReference type="EC" id="2.5.1.7"/>
    </reaction>
</comment>
<comment type="caution">
    <text evidence="13">Lacks conserved residue(s) required for the propagation of feature annotation.</text>
</comment>
<dbReference type="SUPFAM" id="SSF55205">
    <property type="entry name" value="EPT/RTPC-like"/>
    <property type="match status" value="1"/>
</dbReference>
<dbReference type="InterPro" id="IPR050068">
    <property type="entry name" value="MurA_subfamily"/>
</dbReference>
<dbReference type="Proteomes" id="UP001275049">
    <property type="component" value="Unassembled WGS sequence"/>
</dbReference>
<dbReference type="EMBL" id="JAWNGA010000012">
    <property type="protein sequence ID" value="MDY5133464.1"/>
    <property type="molecule type" value="Genomic_DNA"/>
</dbReference>
<keyword evidence="16" id="KW-1185">Reference proteome</keyword>
<dbReference type="Gene3D" id="3.65.10.10">
    <property type="entry name" value="Enolpyruvate transferase domain"/>
    <property type="match status" value="2"/>
</dbReference>
<dbReference type="NCBIfam" id="NF006873">
    <property type="entry name" value="PRK09369.1"/>
    <property type="match status" value="1"/>
</dbReference>
<evidence type="ECO:0000256" key="12">
    <source>
        <dbReference type="ARBA" id="ARBA00047527"/>
    </source>
</evidence>
<name>A0ABU5G8M8_9ACTO</name>
<evidence type="ECO:0000256" key="7">
    <source>
        <dbReference type="ARBA" id="ARBA00022984"/>
    </source>
</evidence>
<keyword evidence="6 13" id="KW-0133">Cell shape</keyword>
<accession>A0ABU5G8M8</accession>
<comment type="subcellular location">
    <subcellularLocation>
        <location evidence="1 13">Cytoplasm</location>
    </subcellularLocation>
</comment>
<proteinExistence type="inferred from homology"/>
<evidence type="ECO:0000256" key="5">
    <source>
        <dbReference type="ARBA" id="ARBA00022679"/>
    </source>
</evidence>
<dbReference type="InterPro" id="IPR005750">
    <property type="entry name" value="UDP_GlcNAc_COvinyl_MurA"/>
</dbReference>
<dbReference type="CDD" id="cd01555">
    <property type="entry name" value="UdpNAET"/>
    <property type="match status" value="1"/>
</dbReference>
<dbReference type="EC" id="2.5.1.7" evidence="13"/>
<keyword evidence="8 13" id="KW-0131">Cell cycle</keyword>
<feature type="active site" description="Proton donor" evidence="13">
    <location>
        <position position="122"/>
    </location>
</feature>
<gene>
    <name evidence="13 15" type="primary">murA</name>
    <name evidence="15" type="ORF">R6G86_06900</name>
</gene>
<evidence type="ECO:0000256" key="2">
    <source>
        <dbReference type="ARBA" id="ARBA00004752"/>
    </source>
</evidence>
<keyword evidence="5 13" id="KW-0808">Transferase</keyword>
<evidence type="ECO:0000313" key="15">
    <source>
        <dbReference type="EMBL" id="MDY5133464.1"/>
    </source>
</evidence>
<dbReference type="InterPro" id="IPR013792">
    <property type="entry name" value="RNA3'P_cycl/enolpyr_Trfase_a/b"/>
</dbReference>
<evidence type="ECO:0000256" key="11">
    <source>
        <dbReference type="ARBA" id="ARBA00038367"/>
    </source>
</evidence>
<evidence type="ECO:0000313" key="16">
    <source>
        <dbReference type="Proteomes" id="UP001275049"/>
    </source>
</evidence>
<comment type="function">
    <text evidence="10 13">Cell wall formation. Adds enolpyruvyl to UDP-N-acetylglucosamine.</text>
</comment>
<keyword evidence="3 13" id="KW-0963">Cytoplasm</keyword>
<evidence type="ECO:0000256" key="4">
    <source>
        <dbReference type="ARBA" id="ARBA00022618"/>
    </source>
</evidence>
<dbReference type="Pfam" id="PF00275">
    <property type="entry name" value="EPSP_synthase"/>
    <property type="match status" value="1"/>
</dbReference>
<dbReference type="PANTHER" id="PTHR43783">
    <property type="entry name" value="UDP-N-ACETYLGLUCOSAMINE 1-CARBOXYVINYLTRANSFERASE"/>
    <property type="match status" value="1"/>
</dbReference>
<feature type="domain" description="Enolpyruvate transferase" evidence="14">
    <location>
        <begin position="8"/>
        <end position="429"/>
    </location>
</feature>
<comment type="caution">
    <text evidence="15">The sequence shown here is derived from an EMBL/GenBank/DDBJ whole genome shotgun (WGS) entry which is preliminary data.</text>
</comment>
<evidence type="ECO:0000256" key="6">
    <source>
        <dbReference type="ARBA" id="ARBA00022960"/>
    </source>
</evidence>
<comment type="similarity">
    <text evidence="11 13">Belongs to the EPSP synthase family. MurA subfamily.</text>
</comment>
<keyword evidence="4 13" id="KW-0132">Cell division</keyword>
<evidence type="ECO:0000256" key="13">
    <source>
        <dbReference type="HAMAP-Rule" id="MF_00111"/>
    </source>
</evidence>
<evidence type="ECO:0000259" key="14">
    <source>
        <dbReference type="Pfam" id="PF00275"/>
    </source>
</evidence>
<dbReference type="PANTHER" id="PTHR43783:SF1">
    <property type="entry name" value="UDP-N-ACETYLGLUCOSAMINE 1-CARBOXYVINYLTRANSFERASE"/>
    <property type="match status" value="1"/>
</dbReference>
<feature type="binding site" evidence="13">
    <location>
        <position position="98"/>
    </location>
    <ligand>
        <name>UDP-N-acetyl-alpha-D-glucosamine</name>
        <dbReference type="ChEBI" id="CHEBI:57705"/>
    </ligand>
</feature>
<reference evidence="15 16" key="1">
    <citation type="submission" date="2023-10" db="EMBL/GenBank/DDBJ databases">
        <title>Whole Genome based description of the genera Actinobaculum and Actinotignum reveals a complex phylogenetic relationship within the species included in the genus Actinotignum.</title>
        <authorList>
            <person name="Jensen C.S."/>
            <person name="Dargis R."/>
            <person name="Kemp M."/>
            <person name="Christensen J.J."/>
        </authorList>
    </citation>
    <scope>NUCLEOTIDE SEQUENCE [LARGE SCALE GENOMIC DNA]</scope>
    <source>
        <strain evidence="15 16">SLA_B974</strain>
    </source>
</reference>
<evidence type="ECO:0000256" key="8">
    <source>
        <dbReference type="ARBA" id="ARBA00023306"/>
    </source>
</evidence>
<feature type="binding site" evidence="13">
    <location>
        <position position="334"/>
    </location>
    <ligand>
        <name>UDP-N-acetyl-alpha-D-glucosamine</name>
        <dbReference type="ChEBI" id="CHEBI:57705"/>
    </ligand>
</feature>
<feature type="binding site" evidence="13">
    <location>
        <begin position="23"/>
        <end position="24"/>
    </location>
    <ligand>
        <name>phosphoenolpyruvate</name>
        <dbReference type="ChEBI" id="CHEBI:58702"/>
    </ligand>
</feature>
<protein>
    <recommendedName>
        <fullName evidence="13">UDP-N-acetylglucosamine 1-carboxyvinyltransferase</fullName>
        <ecNumber evidence="13">2.5.1.7</ecNumber>
    </recommendedName>
    <alternativeName>
        <fullName evidence="13">Enoylpyruvate transferase</fullName>
    </alternativeName>
    <alternativeName>
        <fullName evidence="13">UDP-N-acetylglucosamine enolpyruvyl transferase</fullName>
        <shortName evidence="13">EPT</shortName>
    </alternativeName>
</protein>
<evidence type="ECO:0000256" key="9">
    <source>
        <dbReference type="ARBA" id="ARBA00023316"/>
    </source>
</evidence>
<evidence type="ECO:0000256" key="1">
    <source>
        <dbReference type="ARBA" id="ARBA00004496"/>
    </source>
</evidence>
<dbReference type="HAMAP" id="MF_00111">
    <property type="entry name" value="MurA"/>
    <property type="match status" value="1"/>
</dbReference>
<dbReference type="GO" id="GO:0008760">
    <property type="term" value="F:UDP-N-acetylglucosamine 1-carboxyvinyltransferase activity"/>
    <property type="evidence" value="ECO:0007669"/>
    <property type="project" value="UniProtKB-EC"/>
</dbReference>
<dbReference type="InterPro" id="IPR001986">
    <property type="entry name" value="Enolpyruvate_Tfrase_dom"/>
</dbReference>
<keyword evidence="13" id="KW-0670">Pyruvate</keyword>
<organism evidence="15 16">
    <name type="scientific">Actinotignum urinale</name>
    <dbReference type="NCBI Taxonomy" id="190146"/>
    <lineage>
        <taxon>Bacteria</taxon>
        <taxon>Bacillati</taxon>
        <taxon>Actinomycetota</taxon>
        <taxon>Actinomycetes</taxon>
        <taxon>Actinomycetales</taxon>
        <taxon>Actinomycetaceae</taxon>
        <taxon>Actinotignum</taxon>
    </lineage>
</organism>
<dbReference type="NCBIfam" id="TIGR01072">
    <property type="entry name" value="murA"/>
    <property type="match status" value="1"/>
</dbReference>
<feature type="modified residue" description="2-(S-cysteinyl)pyruvic acid O-phosphothioketal" evidence="13">
    <location>
        <position position="122"/>
    </location>
</feature>
<comment type="pathway">
    <text evidence="2 13">Cell wall biogenesis; peptidoglycan biosynthesis.</text>
</comment>
<evidence type="ECO:0000256" key="10">
    <source>
        <dbReference type="ARBA" id="ARBA00037534"/>
    </source>
</evidence>
<evidence type="ECO:0000256" key="3">
    <source>
        <dbReference type="ARBA" id="ARBA00022490"/>
    </source>
</evidence>
<keyword evidence="7 13" id="KW-0573">Peptidoglycan synthesis</keyword>
<dbReference type="RefSeq" id="WP_320755424.1">
    <property type="nucleotide sequence ID" value="NZ_JAWNGA010000012.1"/>
</dbReference>